<accession>A0A7G9GUS4</accession>
<dbReference type="SUPFAM" id="SSF51230">
    <property type="entry name" value="Single hybrid motif"/>
    <property type="match status" value="1"/>
</dbReference>
<dbReference type="EMBL" id="CP060637">
    <property type="protein sequence ID" value="QNM14556.1"/>
    <property type="molecule type" value="Genomic_DNA"/>
</dbReference>
<dbReference type="Pfam" id="PF00364">
    <property type="entry name" value="Biotin_lipoyl"/>
    <property type="match status" value="1"/>
</dbReference>
<dbReference type="AlphaFoldDB" id="A0A7G9GUS4"/>
<protein>
    <recommendedName>
        <fullName evidence="2">Lipoyl-binding domain-containing protein</fullName>
    </recommendedName>
</protein>
<gene>
    <name evidence="3" type="ORF">H9Q81_06080</name>
</gene>
<organism evidence="3 4">
    <name type="scientific">Fusobacterium hominis</name>
    <dbReference type="NCBI Taxonomy" id="2764326"/>
    <lineage>
        <taxon>Bacteria</taxon>
        <taxon>Fusobacteriati</taxon>
        <taxon>Fusobacteriota</taxon>
        <taxon>Fusobacteriia</taxon>
        <taxon>Fusobacteriales</taxon>
        <taxon>Fusobacteriaceae</taxon>
        <taxon>Fusobacterium</taxon>
    </lineage>
</organism>
<dbReference type="InterPro" id="IPR011053">
    <property type="entry name" value="Single_hybrid_motif"/>
</dbReference>
<name>A0A7G9GUS4_9FUSO</name>
<feature type="domain" description="Lipoyl-binding" evidence="2">
    <location>
        <begin position="85"/>
        <end position="137"/>
    </location>
</feature>
<evidence type="ECO:0000256" key="1">
    <source>
        <dbReference type="SAM" id="MobiDB-lite"/>
    </source>
</evidence>
<evidence type="ECO:0000313" key="4">
    <source>
        <dbReference type="Proteomes" id="UP000515913"/>
    </source>
</evidence>
<proteinExistence type="predicted"/>
<dbReference type="Gene3D" id="2.40.50.100">
    <property type="match status" value="1"/>
</dbReference>
<dbReference type="InterPro" id="IPR000089">
    <property type="entry name" value="Biotin_lipoyl"/>
</dbReference>
<evidence type="ECO:0000313" key="3">
    <source>
        <dbReference type="EMBL" id="QNM14556.1"/>
    </source>
</evidence>
<evidence type="ECO:0000259" key="2">
    <source>
        <dbReference type="Pfam" id="PF00364"/>
    </source>
</evidence>
<sequence length="141" mass="15888">MKDDMQNIEELMKILQEKKLTEILFETSDIKITIKADPIQENKPVENKSKKENKQIEKKVDENHKDILSEHVGRYRFIKPDGTPIVSIGQEIKAGEELGNVIAVGVSLPVVAKFSGKVEDIYVKDGDPVDYGKALIKVRIS</sequence>
<dbReference type="Proteomes" id="UP000515913">
    <property type="component" value="Chromosome"/>
</dbReference>
<keyword evidence="4" id="KW-1185">Reference proteome</keyword>
<dbReference type="KEGG" id="fho:H9Q81_06080"/>
<feature type="region of interest" description="Disordered" evidence="1">
    <location>
        <begin position="41"/>
        <end position="63"/>
    </location>
</feature>
<dbReference type="RefSeq" id="WP_101474113.1">
    <property type="nucleotide sequence ID" value="NZ_CP060637.1"/>
</dbReference>
<reference evidence="3 4" key="1">
    <citation type="submission" date="2020-08" db="EMBL/GenBank/DDBJ databases">
        <authorList>
            <person name="Liu C."/>
            <person name="Sun Q."/>
        </authorList>
    </citation>
    <scope>NUCLEOTIDE SEQUENCE [LARGE SCALE GENOMIC DNA]</scope>
    <source>
        <strain evidence="3 4">NSJ-57</strain>
    </source>
</reference>